<accession>A0A7E5W9M6</accession>
<dbReference type="InterPro" id="IPR052728">
    <property type="entry name" value="O2_lipid_transport_reg"/>
</dbReference>
<evidence type="ECO:0000313" key="3">
    <source>
        <dbReference type="Proteomes" id="UP000322000"/>
    </source>
</evidence>
<protein>
    <submittedName>
        <fullName evidence="4">O-acyltransferase like protein-like</fullName>
    </submittedName>
</protein>
<dbReference type="PANTHER" id="PTHR11161">
    <property type="entry name" value="O-ACYLTRANSFERASE"/>
    <property type="match status" value="1"/>
</dbReference>
<feature type="transmembrane region" description="Helical" evidence="1">
    <location>
        <begin position="602"/>
        <end position="624"/>
    </location>
</feature>
<evidence type="ECO:0000259" key="2">
    <source>
        <dbReference type="Pfam" id="PF01757"/>
    </source>
</evidence>
<keyword evidence="1" id="KW-0472">Membrane</keyword>
<feature type="domain" description="Acyltransferase 3" evidence="2">
    <location>
        <begin position="203"/>
        <end position="616"/>
    </location>
</feature>
<dbReference type="GeneID" id="113500550"/>
<gene>
    <name evidence="4" type="primary">LOC113500550</name>
</gene>
<keyword evidence="1" id="KW-0812">Transmembrane</keyword>
<feature type="transmembrane region" description="Helical" evidence="1">
    <location>
        <begin position="356"/>
        <end position="376"/>
    </location>
</feature>
<keyword evidence="1" id="KW-1133">Transmembrane helix</keyword>
<dbReference type="GO" id="GO:0016747">
    <property type="term" value="F:acyltransferase activity, transferring groups other than amino-acyl groups"/>
    <property type="evidence" value="ECO:0007669"/>
    <property type="project" value="InterPro"/>
</dbReference>
<evidence type="ECO:0000313" key="4">
    <source>
        <dbReference type="RefSeq" id="XP_026737187.1"/>
    </source>
</evidence>
<dbReference type="InParanoid" id="A0A7E5W9M6"/>
<name>A0A7E5W9M6_TRINI</name>
<dbReference type="Pfam" id="PF01757">
    <property type="entry name" value="Acyl_transf_3"/>
    <property type="match status" value="1"/>
</dbReference>
<feature type="transmembrane region" description="Helical" evidence="1">
    <location>
        <begin position="292"/>
        <end position="312"/>
    </location>
</feature>
<feature type="transmembrane region" description="Helical" evidence="1">
    <location>
        <begin position="431"/>
        <end position="451"/>
    </location>
</feature>
<dbReference type="RefSeq" id="XP_026737187.1">
    <property type="nucleotide sequence ID" value="XM_026881386.1"/>
</dbReference>
<evidence type="ECO:0000256" key="1">
    <source>
        <dbReference type="SAM" id="Phobius"/>
    </source>
</evidence>
<dbReference type="OrthoDB" id="6418646at2759"/>
<dbReference type="KEGG" id="tnl:113500550"/>
<feature type="transmembrane region" description="Helical" evidence="1">
    <location>
        <begin position="472"/>
        <end position="490"/>
    </location>
</feature>
<feature type="transmembrane region" description="Helical" evidence="1">
    <location>
        <begin position="140"/>
        <end position="161"/>
    </location>
</feature>
<feature type="transmembrane region" description="Helical" evidence="1">
    <location>
        <begin position="383"/>
        <end position="403"/>
    </location>
</feature>
<proteinExistence type="predicted"/>
<feature type="transmembrane region" description="Helical" evidence="1">
    <location>
        <begin position="510"/>
        <end position="532"/>
    </location>
</feature>
<dbReference type="InterPro" id="IPR002656">
    <property type="entry name" value="Acyl_transf_3_dom"/>
</dbReference>
<dbReference type="PANTHER" id="PTHR11161:SF22">
    <property type="entry name" value="ACYLTRANSFERASE 3 DOMAIN-CONTAINING PROTEIN-RELATED"/>
    <property type="match status" value="1"/>
</dbReference>
<feature type="transmembrane region" description="Helical" evidence="1">
    <location>
        <begin position="205"/>
        <end position="227"/>
    </location>
</feature>
<dbReference type="Proteomes" id="UP000322000">
    <property type="component" value="Chromosome 1"/>
</dbReference>
<feature type="transmembrane region" description="Helical" evidence="1">
    <location>
        <begin position="252"/>
        <end position="271"/>
    </location>
</feature>
<dbReference type="AlphaFoldDB" id="A0A7E5W9M6"/>
<organism evidence="3 4">
    <name type="scientific">Trichoplusia ni</name>
    <name type="common">Cabbage looper</name>
    <dbReference type="NCBI Taxonomy" id="7111"/>
    <lineage>
        <taxon>Eukaryota</taxon>
        <taxon>Metazoa</taxon>
        <taxon>Ecdysozoa</taxon>
        <taxon>Arthropoda</taxon>
        <taxon>Hexapoda</taxon>
        <taxon>Insecta</taxon>
        <taxon>Pterygota</taxon>
        <taxon>Neoptera</taxon>
        <taxon>Endopterygota</taxon>
        <taxon>Lepidoptera</taxon>
        <taxon>Glossata</taxon>
        <taxon>Ditrysia</taxon>
        <taxon>Noctuoidea</taxon>
        <taxon>Noctuidae</taxon>
        <taxon>Plusiinae</taxon>
        <taxon>Trichoplusia</taxon>
    </lineage>
</organism>
<sequence>MLYRIASSTVFIAAEYSSFPKLFHLDEFAGCLQRPGSLYCVGSFLLKPVHEPHDMYDLMQEYSSDPHNFNRSLLHRGYCVAARCPSLRTPSHSRYFERCASILARRQHLRASLTQLSYCRTHTQDVALKDFRSNLETRHYVFLCTVLVIVAINVIGTVYDVTTKGSKSKNKLLTSWSLVRNWDELVCPYPDGDPRLAAVLPVEGFRVIMILLVMFTHAGILHDMLFLENPSYVEEMSHHPVMMLLQNGTSSIQLFILLSSFLLAHSLLSMSPTPDFWMLPKLITKRFFRINVSRIYPVYMLTIGFAASWWGLSRDGPMWPALVGAESEVCRRKFWYHAFLLHNFVEPEHHCLVQTWFLAVDMQLYVVGCIITLCLLRARRYALPILGMAFVITCVSNLIRAYINKWTPLMFISVPDNIRTMFRHEPSFSQFYTSPAGSLPTCLLGLFVAFLHHHLREKGFKASDHKVRPCGLNVLLSWLITACQLTVPLLPAWSSAGHLLRHSSSRHFNALYIALERPALALIGAVLLFGVYNGTSKKDNKNKVPNTQTTGFLRHVFSWRGWFPLGRLSLAALMLHWCLNTMIAASSLTPITSDALHMVADWLATTVLTYLLAVPVTLLVDIPFQKFYSALTSK</sequence>
<keyword evidence="3" id="KW-1185">Reference proteome</keyword>
<reference evidence="4" key="1">
    <citation type="submission" date="2025-08" db="UniProtKB">
        <authorList>
            <consortium name="RefSeq"/>
        </authorList>
    </citation>
    <scope>IDENTIFICATION</scope>
</reference>